<gene>
    <name evidence="2" type="ORF">GN277_14700</name>
</gene>
<evidence type="ECO:0000313" key="2">
    <source>
        <dbReference type="EMBL" id="MXP76589.1"/>
    </source>
</evidence>
<dbReference type="InterPro" id="IPR013216">
    <property type="entry name" value="Methyltransf_11"/>
</dbReference>
<keyword evidence="3" id="KW-1185">Reference proteome</keyword>
<protein>
    <submittedName>
        <fullName evidence="2">Methyltransferase domain-containing protein</fullName>
    </submittedName>
</protein>
<dbReference type="GO" id="GO:0008757">
    <property type="term" value="F:S-adenosylmethionine-dependent methyltransferase activity"/>
    <property type="evidence" value="ECO:0007669"/>
    <property type="project" value="InterPro"/>
</dbReference>
<feature type="domain" description="Methyltransferase type 11" evidence="1">
    <location>
        <begin position="256"/>
        <end position="349"/>
    </location>
</feature>
<dbReference type="CDD" id="cd02440">
    <property type="entry name" value="AdoMet_MTases"/>
    <property type="match status" value="1"/>
</dbReference>
<proteinExistence type="predicted"/>
<keyword evidence="2" id="KW-0808">Transferase</keyword>
<evidence type="ECO:0000259" key="1">
    <source>
        <dbReference type="Pfam" id="PF08241"/>
    </source>
</evidence>
<sequence>MNVNSMYWMQYSIDISKKVSPSLLRVGTVLVSEQNKLLCSAYSGETCNESWYFVLLRKIQKLKISHAQSIYLTINTISKDCSFDLIKLLKRISINEIYVGLPDPTLTCYWDNDPAIVFDCVYRYPDKLQREILEQNYQFFSESKQHIKYSPYYSENRISNLVIEKLKLRGFVISKDELNTNKSKSAIASILCDRYGIEYSEANGIVSGVISEAFSSKYASYNYSDDTRSLDVDWKENFISVYKRSSEKNMSAINILNVGVGGGHEAIALFSNCTHVTFVDIVQSSLERIKEHIPLSKIIVSSAGSLFSIPDNSYDLYVSLRTYNSSFFDIKEAISEAHRVLKTDAVIIISVANGFLCSEKHGIVPGLIIPGTEFVDIYRGINTSKLIHNEFIRLGFKNIQLIPTNTEIYLSAIAA</sequence>
<dbReference type="AlphaFoldDB" id="A0A7X3MHS3"/>
<comment type="caution">
    <text evidence="2">The sequence shown here is derived from an EMBL/GenBank/DDBJ whole genome shotgun (WGS) entry which is preliminary data.</text>
</comment>
<dbReference type="GO" id="GO:0032259">
    <property type="term" value="P:methylation"/>
    <property type="evidence" value="ECO:0007669"/>
    <property type="project" value="UniProtKB-KW"/>
</dbReference>
<accession>A0A7X3MHS3</accession>
<dbReference type="InterPro" id="IPR029063">
    <property type="entry name" value="SAM-dependent_MTases_sf"/>
</dbReference>
<dbReference type="Pfam" id="PF08241">
    <property type="entry name" value="Methyltransf_11"/>
    <property type="match status" value="1"/>
</dbReference>
<dbReference type="SUPFAM" id="SSF53335">
    <property type="entry name" value="S-adenosyl-L-methionine-dependent methyltransferases"/>
    <property type="match status" value="1"/>
</dbReference>
<organism evidence="2 3">
    <name type="scientific">Sporofaciens musculi</name>
    <dbReference type="NCBI Taxonomy" id="2681861"/>
    <lineage>
        <taxon>Bacteria</taxon>
        <taxon>Bacillati</taxon>
        <taxon>Bacillota</taxon>
        <taxon>Clostridia</taxon>
        <taxon>Lachnospirales</taxon>
        <taxon>Lachnospiraceae</taxon>
        <taxon>Sporofaciens</taxon>
    </lineage>
</organism>
<evidence type="ECO:0000313" key="3">
    <source>
        <dbReference type="Proteomes" id="UP000460412"/>
    </source>
</evidence>
<reference evidence="2 3" key="1">
    <citation type="submission" date="2019-12" db="EMBL/GenBank/DDBJ databases">
        <title>Sporaefaciens musculi gen. nov., sp. nov., a novel bacterium isolated from the caecum of an obese mouse.</title>
        <authorList>
            <person name="Rasmussen T.S."/>
            <person name="Streidl T."/>
            <person name="Hitch T.C.A."/>
            <person name="Wortmann E."/>
            <person name="Deptula P."/>
            <person name="Hansen M."/>
            <person name="Nielsen D.S."/>
            <person name="Clavel T."/>
            <person name="Vogensen F.K."/>
        </authorList>
    </citation>
    <scope>NUCLEOTIDE SEQUENCE [LARGE SCALE GENOMIC DNA]</scope>
    <source>
        <strain evidence="2 3">WCA-9-b2</strain>
    </source>
</reference>
<dbReference type="Proteomes" id="UP000460412">
    <property type="component" value="Unassembled WGS sequence"/>
</dbReference>
<keyword evidence="2" id="KW-0489">Methyltransferase</keyword>
<dbReference type="Gene3D" id="3.40.50.150">
    <property type="entry name" value="Vaccinia Virus protein VP39"/>
    <property type="match status" value="1"/>
</dbReference>
<dbReference type="RefSeq" id="WP_159751702.1">
    <property type="nucleotide sequence ID" value="NZ_WUQX01000001.1"/>
</dbReference>
<name>A0A7X3MHS3_9FIRM</name>
<dbReference type="EMBL" id="WUQX01000001">
    <property type="protein sequence ID" value="MXP76589.1"/>
    <property type="molecule type" value="Genomic_DNA"/>
</dbReference>